<dbReference type="GO" id="GO:0000428">
    <property type="term" value="C:DNA-directed RNA polymerase complex"/>
    <property type="evidence" value="ECO:0007669"/>
    <property type="project" value="UniProtKB-KW"/>
</dbReference>
<dbReference type="Pfam" id="PF08281">
    <property type="entry name" value="Sigma70_r4_2"/>
    <property type="match status" value="1"/>
</dbReference>
<dbReference type="InterPro" id="IPR013324">
    <property type="entry name" value="RNA_pol_sigma_r3/r4-like"/>
</dbReference>
<dbReference type="Gene3D" id="1.10.1740.10">
    <property type="match status" value="1"/>
</dbReference>
<dbReference type="InterPro" id="IPR014284">
    <property type="entry name" value="RNA_pol_sigma-70_dom"/>
</dbReference>
<feature type="domain" description="RNA polymerase sigma-70 region 2" evidence="5">
    <location>
        <begin position="24"/>
        <end position="87"/>
    </location>
</feature>
<comment type="caution">
    <text evidence="7">The sequence shown here is derived from an EMBL/GenBank/DDBJ whole genome shotgun (WGS) entry which is preliminary data.</text>
</comment>
<dbReference type="PANTHER" id="PTHR43133:SF46">
    <property type="entry name" value="RNA POLYMERASE SIGMA-70 FACTOR ECF SUBFAMILY"/>
    <property type="match status" value="1"/>
</dbReference>
<dbReference type="Pfam" id="PF04542">
    <property type="entry name" value="Sigma70_r2"/>
    <property type="match status" value="1"/>
</dbReference>
<dbReference type="NCBIfam" id="TIGR02937">
    <property type="entry name" value="sigma70-ECF"/>
    <property type="match status" value="1"/>
</dbReference>
<evidence type="ECO:0000256" key="1">
    <source>
        <dbReference type="ARBA" id="ARBA00010641"/>
    </source>
</evidence>
<organism evidence="7 8">
    <name type="scientific">Parapedobacter defluvii</name>
    <dbReference type="NCBI Taxonomy" id="2045106"/>
    <lineage>
        <taxon>Bacteria</taxon>
        <taxon>Pseudomonadati</taxon>
        <taxon>Bacteroidota</taxon>
        <taxon>Sphingobacteriia</taxon>
        <taxon>Sphingobacteriales</taxon>
        <taxon>Sphingobacteriaceae</taxon>
        <taxon>Parapedobacter</taxon>
    </lineage>
</organism>
<dbReference type="SUPFAM" id="SSF88659">
    <property type="entry name" value="Sigma3 and sigma4 domains of RNA polymerase sigma factors"/>
    <property type="match status" value="1"/>
</dbReference>
<evidence type="ECO:0000256" key="4">
    <source>
        <dbReference type="ARBA" id="ARBA00023163"/>
    </source>
</evidence>
<evidence type="ECO:0000256" key="2">
    <source>
        <dbReference type="ARBA" id="ARBA00023015"/>
    </source>
</evidence>
<dbReference type="Proteomes" id="UP000597338">
    <property type="component" value="Unassembled WGS sequence"/>
</dbReference>
<keyword evidence="2" id="KW-0805">Transcription regulation</keyword>
<dbReference type="InterPro" id="IPR007627">
    <property type="entry name" value="RNA_pol_sigma70_r2"/>
</dbReference>
<feature type="domain" description="RNA polymerase sigma factor 70 region 4 type 2" evidence="6">
    <location>
        <begin position="121"/>
        <end position="172"/>
    </location>
</feature>
<proteinExistence type="inferred from homology"/>
<dbReference type="InterPro" id="IPR014327">
    <property type="entry name" value="RNA_pol_sigma70_bacteroid"/>
</dbReference>
<comment type="similarity">
    <text evidence="1">Belongs to the sigma-70 factor family. ECF subfamily.</text>
</comment>
<dbReference type="InterPro" id="IPR013249">
    <property type="entry name" value="RNA_pol_sigma70_r4_t2"/>
</dbReference>
<keyword evidence="3" id="KW-0731">Sigma factor</keyword>
<evidence type="ECO:0000313" key="8">
    <source>
        <dbReference type="Proteomes" id="UP000597338"/>
    </source>
</evidence>
<evidence type="ECO:0000313" key="7">
    <source>
        <dbReference type="EMBL" id="GGC26366.1"/>
    </source>
</evidence>
<protein>
    <submittedName>
        <fullName evidence="7">DNA-directed RNA polymerase sigma-70 factor</fullName>
    </submittedName>
</protein>
<reference evidence="8" key="1">
    <citation type="journal article" date="2019" name="Int. J. Syst. Evol. Microbiol.">
        <title>The Global Catalogue of Microorganisms (GCM) 10K type strain sequencing project: providing services to taxonomists for standard genome sequencing and annotation.</title>
        <authorList>
            <consortium name="The Broad Institute Genomics Platform"/>
            <consortium name="The Broad Institute Genome Sequencing Center for Infectious Disease"/>
            <person name="Wu L."/>
            <person name="Ma J."/>
        </authorList>
    </citation>
    <scope>NUCLEOTIDE SEQUENCE [LARGE SCALE GENOMIC DNA]</scope>
    <source>
        <strain evidence="8">CGMCC 1.15342</strain>
    </source>
</reference>
<dbReference type="CDD" id="cd06171">
    <property type="entry name" value="Sigma70_r4"/>
    <property type="match status" value="1"/>
</dbReference>
<dbReference type="NCBIfam" id="TIGR02985">
    <property type="entry name" value="Sig70_bacteroi1"/>
    <property type="match status" value="1"/>
</dbReference>
<keyword evidence="8" id="KW-1185">Reference proteome</keyword>
<dbReference type="InterPro" id="IPR036388">
    <property type="entry name" value="WH-like_DNA-bd_sf"/>
</dbReference>
<accession>A0ABQ1LNC2</accession>
<dbReference type="RefSeq" id="WP_188749753.1">
    <property type="nucleotide sequence ID" value="NZ_BMIK01000004.1"/>
</dbReference>
<keyword evidence="4" id="KW-0804">Transcription</keyword>
<gene>
    <name evidence="7" type="ORF">GCM10011386_17970</name>
</gene>
<dbReference type="EMBL" id="BMIK01000004">
    <property type="protein sequence ID" value="GGC26366.1"/>
    <property type="molecule type" value="Genomic_DNA"/>
</dbReference>
<dbReference type="SUPFAM" id="SSF88946">
    <property type="entry name" value="Sigma2 domain of RNA polymerase sigma factors"/>
    <property type="match status" value="1"/>
</dbReference>
<sequence length="195" mass="22522">MSSIDSSIIRRLMAGDEVAFRIIYDLHSGKVYQLAYRFLKDASWSEEIVQDVFLKLWLNREGLNEQGDMWVYLYVISKRLCLNKLREIRKSPVLFEQLMSGMEAAGNPPEEQFMAVELAQQTERLIACLPKQQQLIFKLSREEGLTHHEIAEKLGLSPNTVKNHMVQALKTLKNSLYQSGYTYLQALVFFSLMIG</sequence>
<dbReference type="Gene3D" id="1.10.10.10">
    <property type="entry name" value="Winged helix-like DNA-binding domain superfamily/Winged helix DNA-binding domain"/>
    <property type="match status" value="1"/>
</dbReference>
<keyword evidence="7" id="KW-0240">DNA-directed RNA polymerase</keyword>
<evidence type="ECO:0000259" key="6">
    <source>
        <dbReference type="Pfam" id="PF08281"/>
    </source>
</evidence>
<name>A0ABQ1LNC2_9SPHI</name>
<evidence type="ECO:0000259" key="5">
    <source>
        <dbReference type="Pfam" id="PF04542"/>
    </source>
</evidence>
<dbReference type="InterPro" id="IPR039425">
    <property type="entry name" value="RNA_pol_sigma-70-like"/>
</dbReference>
<evidence type="ECO:0000256" key="3">
    <source>
        <dbReference type="ARBA" id="ARBA00023082"/>
    </source>
</evidence>
<dbReference type="PANTHER" id="PTHR43133">
    <property type="entry name" value="RNA POLYMERASE ECF-TYPE SIGMA FACTO"/>
    <property type="match status" value="1"/>
</dbReference>
<dbReference type="InterPro" id="IPR013325">
    <property type="entry name" value="RNA_pol_sigma_r2"/>
</dbReference>